<dbReference type="OrthoDB" id="7342920at2"/>
<keyword evidence="4" id="KW-1185">Reference proteome</keyword>
<evidence type="ECO:0000256" key="1">
    <source>
        <dbReference type="PROSITE-ProRule" id="PRU00339"/>
    </source>
</evidence>
<dbReference type="SMART" id="SM00028">
    <property type="entry name" value="TPR"/>
    <property type="match status" value="4"/>
</dbReference>
<sequence length="333" mass="38584">MKKLLLLLLLFCFSITSFSQENNLNTTIEKGIAFHDAGEYDKAIKEYEKALEIDPNSSLIYYEIAFSYFSKEEYKKAEKYSEKSIELDDQNLLPSYITLANSLDMQGKPKKALKVYEKAIKKFDNYLLYYNYAFTSLNQGKIDQAYDAVIKAIENNSTHPSSHLLLSQIMDTKGNRIKAMLPLYYFLLLEPNSNRSGKEYNRLISYMDLGVEKTSPTNININVPMNDDSDFSAVEMMISMKKASNSMEENKDKTQLELFADNNESIFSILGELKNEKNGFWWELYVPVFYDFAKSDLVEPFSYYISVSQGENATNWLAENQDKFNQFASWFEK</sequence>
<dbReference type="PROSITE" id="PS50293">
    <property type="entry name" value="TPR_REGION"/>
    <property type="match status" value="1"/>
</dbReference>
<feature type="signal peptide" evidence="2">
    <location>
        <begin position="1"/>
        <end position="19"/>
    </location>
</feature>
<dbReference type="PANTHER" id="PTHR12558">
    <property type="entry name" value="CELL DIVISION CYCLE 16,23,27"/>
    <property type="match status" value="1"/>
</dbReference>
<dbReference type="AlphaFoldDB" id="A0A1I1N7E2"/>
<dbReference type="Pfam" id="PF13414">
    <property type="entry name" value="TPR_11"/>
    <property type="match status" value="1"/>
</dbReference>
<keyword evidence="1" id="KW-0802">TPR repeat</keyword>
<dbReference type="InterPro" id="IPR011990">
    <property type="entry name" value="TPR-like_helical_dom_sf"/>
</dbReference>
<evidence type="ECO:0000313" key="4">
    <source>
        <dbReference type="Proteomes" id="UP000199438"/>
    </source>
</evidence>
<feature type="repeat" description="TPR" evidence="1">
    <location>
        <begin position="58"/>
        <end position="91"/>
    </location>
</feature>
<gene>
    <name evidence="3" type="ORF">SAMN04487907_11611</name>
</gene>
<dbReference type="PROSITE" id="PS50005">
    <property type="entry name" value="TPR"/>
    <property type="match status" value="2"/>
</dbReference>
<feature type="chain" id="PRO_5011784332" evidence="2">
    <location>
        <begin position="20"/>
        <end position="333"/>
    </location>
</feature>
<dbReference type="PANTHER" id="PTHR12558:SF13">
    <property type="entry name" value="CELL DIVISION CYCLE PROTEIN 27 HOMOLOG"/>
    <property type="match status" value="1"/>
</dbReference>
<evidence type="ECO:0000256" key="2">
    <source>
        <dbReference type="SAM" id="SignalP"/>
    </source>
</evidence>
<organism evidence="3 4">
    <name type="scientific">Zunongwangia mangrovi</name>
    <dbReference type="NCBI Taxonomy" id="1334022"/>
    <lineage>
        <taxon>Bacteria</taxon>
        <taxon>Pseudomonadati</taxon>
        <taxon>Bacteroidota</taxon>
        <taxon>Flavobacteriia</taxon>
        <taxon>Flavobacteriales</taxon>
        <taxon>Flavobacteriaceae</taxon>
        <taxon>Zunongwangia</taxon>
    </lineage>
</organism>
<evidence type="ECO:0000313" key="3">
    <source>
        <dbReference type="EMBL" id="SFC93266.1"/>
    </source>
</evidence>
<accession>A0A1I1N7E2</accession>
<keyword evidence="2" id="KW-0732">Signal</keyword>
<dbReference type="InterPro" id="IPR019734">
    <property type="entry name" value="TPR_rpt"/>
</dbReference>
<dbReference type="SUPFAM" id="SSF48452">
    <property type="entry name" value="TPR-like"/>
    <property type="match status" value="1"/>
</dbReference>
<dbReference type="Pfam" id="PF13174">
    <property type="entry name" value="TPR_6"/>
    <property type="match status" value="1"/>
</dbReference>
<reference evidence="4" key="1">
    <citation type="submission" date="2016-10" db="EMBL/GenBank/DDBJ databases">
        <authorList>
            <person name="Varghese N."/>
            <person name="Submissions S."/>
        </authorList>
    </citation>
    <scope>NUCLEOTIDE SEQUENCE [LARGE SCALE GENOMIC DNA]</scope>
    <source>
        <strain evidence="4">DSM 24499</strain>
    </source>
</reference>
<protein>
    <submittedName>
        <fullName evidence="3">Tfp pilus assembly protein PilF</fullName>
    </submittedName>
</protein>
<dbReference type="Proteomes" id="UP000199438">
    <property type="component" value="Unassembled WGS sequence"/>
</dbReference>
<name>A0A1I1N7E2_9FLAO</name>
<proteinExistence type="predicted"/>
<dbReference type="Gene3D" id="1.25.40.10">
    <property type="entry name" value="Tetratricopeptide repeat domain"/>
    <property type="match status" value="1"/>
</dbReference>
<feature type="repeat" description="TPR" evidence="1">
    <location>
        <begin position="24"/>
        <end position="57"/>
    </location>
</feature>
<dbReference type="RefSeq" id="WP_092545103.1">
    <property type="nucleotide sequence ID" value="NZ_FOKV01000016.1"/>
</dbReference>
<dbReference type="EMBL" id="FOKV01000016">
    <property type="protein sequence ID" value="SFC93266.1"/>
    <property type="molecule type" value="Genomic_DNA"/>
</dbReference>
<dbReference type="STRING" id="1334022.SAMN04487907_11611"/>